<keyword evidence="4" id="KW-0804">Transcription</keyword>
<dbReference type="EMBL" id="CP017267">
    <property type="protein sequence ID" value="APB31583.1"/>
    <property type="molecule type" value="Genomic_DNA"/>
</dbReference>
<dbReference type="InterPro" id="IPR036388">
    <property type="entry name" value="WH-like_DNA-bd_sf"/>
</dbReference>
<dbReference type="STRING" id="519472.BHY08_06925"/>
<dbReference type="SUPFAM" id="SSF46785">
    <property type="entry name" value="Winged helix' DNA-binding domain"/>
    <property type="match status" value="1"/>
</dbReference>
<evidence type="ECO:0000256" key="2">
    <source>
        <dbReference type="ARBA" id="ARBA00023015"/>
    </source>
</evidence>
<protein>
    <submittedName>
        <fullName evidence="6">LysR family transcriptional regulator</fullName>
    </submittedName>
</protein>
<organism evidence="6 7">
    <name type="scientific">Vagococcus teuberi</name>
    <dbReference type="NCBI Taxonomy" id="519472"/>
    <lineage>
        <taxon>Bacteria</taxon>
        <taxon>Bacillati</taxon>
        <taxon>Bacillota</taxon>
        <taxon>Bacilli</taxon>
        <taxon>Lactobacillales</taxon>
        <taxon>Enterococcaceae</taxon>
        <taxon>Vagococcus</taxon>
    </lineage>
</organism>
<dbReference type="RefSeq" id="WP_071457175.1">
    <property type="nucleotide sequence ID" value="NZ_CP017267.1"/>
</dbReference>
<dbReference type="GO" id="GO:0003700">
    <property type="term" value="F:DNA-binding transcription factor activity"/>
    <property type="evidence" value="ECO:0007669"/>
    <property type="project" value="InterPro"/>
</dbReference>
<keyword evidence="7" id="KW-1185">Reference proteome</keyword>
<dbReference type="Gene3D" id="1.10.10.10">
    <property type="entry name" value="Winged helix-like DNA-binding domain superfamily/Winged helix DNA-binding domain"/>
    <property type="match status" value="1"/>
</dbReference>
<sequence length="275" mass="32374">MFKLFVTFKEAYETRNFTKAAENLYISQPSVSSQIKLLEEELNCKLFVRKSKQEMSPTKEATILYNRLLNLEDDWLETKRLIRNVGKDSVKCVISASNTFSIYYLPDLMSVLVEKFPDVYFELEMHNSEEVLENVQQHRAHFGFIEKPLETGSVYRQAFLSDELVIAGDLTSELWLCREDISGVYHYTKRYFLQENIQPKRLCVKNNEMVIRLLEKGIGKSIISRVSVPEKMPFKELGSNYRRLFYFLKKDYLTHPVLLEIEKTIEQYSKKKDGE</sequence>
<evidence type="ECO:0000313" key="7">
    <source>
        <dbReference type="Proteomes" id="UP000191200"/>
    </source>
</evidence>
<dbReference type="PRINTS" id="PR00039">
    <property type="entry name" value="HTHLYSR"/>
</dbReference>
<comment type="similarity">
    <text evidence="1">Belongs to the LysR transcriptional regulatory family.</text>
</comment>
<dbReference type="AlphaFoldDB" id="A0A1J0A6P3"/>
<dbReference type="GO" id="GO:0000976">
    <property type="term" value="F:transcription cis-regulatory region binding"/>
    <property type="evidence" value="ECO:0007669"/>
    <property type="project" value="TreeGrafter"/>
</dbReference>
<evidence type="ECO:0000313" key="6">
    <source>
        <dbReference type="EMBL" id="APB31583.1"/>
    </source>
</evidence>
<evidence type="ECO:0000256" key="3">
    <source>
        <dbReference type="ARBA" id="ARBA00023125"/>
    </source>
</evidence>
<feature type="domain" description="HTH lysR-type" evidence="5">
    <location>
        <begin position="1"/>
        <end position="58"/>
    </location>
</feature>
<keyword evidence="2" id="KW-0805">Transcription regulation</keyword>
<keyword evidence="3" id="KW-0238">DNA-binding</keyword>
<dbReference type="KEGG" id="vte:BHY08_06925"/>
<dbReference type="PANTHER" id="PTHR30126:SF40">
    <property type="entry name" value="HTH-TYPE TRANSCRIPTIONAL REGULATOR GLTR"/>
    <property type="match status" value="1"/>
</dbReference>
<dbReference type="InterPro" id="IPR005119">
    <property type="entry name" value="LysR_subst-bd"/>
</dbReference>
<dbReference type="Pfam" id="PF03466">
    <property type="entry name" value="LysR_substrate"/>
    <property type="match status" value="1"/>
</dbReference>
<evidence type="ECO:0000256" key="1">
    <source>
        <dbReference type="ARBA" id="ARBA00009437"/>
    </source>
</evidence>
<evidence type="ECO:0000256" key="4">
    <source>
        <dbReference type="ARBA" id="ARBA00023163"/>
    </source>
</evidence>
<dbReference type="PANTHER" id="PTHR30126">
    <property type="entry name" value="HTH-TYPE TRANSCRIPTIONAL REGULATOR"/>
    <property type="match status" value="1"/>
</dbReference>
<dbReference type="Proteomes" id="UP000191200">
    <property type="component" value="Chromosome"/>
</dbReference>
<dbReference type="Pfam" id="PF00126">
    <property type="entry name" value="HTH_1"/>
    <property type="match status" value="1"/>
</dbReference>
<dbReference type="Gene3D" id="3.40.190.290">
    <property type="match status" value="1"/>
</dbReference>
<dbReference type="PROSITE" id="PS50931">
    <property type="entry name" value="HTH_LYSR"/>
    <property type="match status" value="1"/>
</dbReference>
<accession>A0A1J0A6P3</accession>
<dbReference type="InterPro" id="IPR000847">
    <property type="entry name" value="LysR_HTH_N"/>
</dbReference>
<evidence type="ECO:0000259" key="5">
    <source>
        <dbReference type="PROSITE" id="PS50931"/>
    </source>
</evidence>
<name>A0A1J0A6P3_9ENTE</name>
<gene>
    <name evidence="6" type="ORF">BHY08_06925</name>
</gene>
<dbReference type="InterPro" id="IPR036390">
    <property type="entry name" value="WH_DNA-bd_sf"/>
</dbReference>
<proteinExistence type="inferred from homology"/>
<dbReference type="SUPFAM" id="SSF53850">
    <property type="entry name" value="Periplasmic binding protein-like II"/>
    <property type="match status" value="1"/>
</dbReference>
<dbReference type="OrthoDB" id="9785745at2"/>
<reference evidence="6 7" key="1">
    <citation type="submission" date="2016-09" db="EMBL/GenBank/DDBJ databases">
        <title>Vagococcus teuberi sp. nov., isolated from the Malian artisanal sour milk fene.</title>
        <authorList>
            <person name="Wullschleger S."/>
            <person name="Seifert C."/>
            <person name="Baumgartner S."/>
            <person name="Lacroix C."/>
            <person name="Bonfoh B."/>
            <person name="Stevens M.J."/>
            <person name="Meile L."/>
        </authorList>
    </citation>
    <scope>NUCLEOTIDE SEQUENCE [LARGE SCALE GENOMIC DNA]</scope>
    <source>
        <strain evidence="6 7">DSM 21459</strain>
    </source>
</reference>